<dbReference type="HOGENOM" id="CLU_034455_0_0_10"/>
<dbReference type="KEGG" id="fae:FAES_2979"/>
<reference evidence="3 4" key="1">
    <citation type="journal article" date="2012" name="J. Bacteriol.">
        <title>Genome Sequence of Fibrella aestuarina BUZ 2T, a Filamentous Marine Bacterium.</title>
        <authorList>
            <person name="Filippini M."/>
            <person name="Qi W."/>
            <person name="Blom J."/>
            <person name="Goesmann A."/>
            <person name="Smits T.H."/>
            <person name="Bagheri H.C."/>
        </authorList>
    </citation>
    <scope>NUCLEOTIDE SEQUENCE [LARGE SCALE GENOMIC DNA]</scope>
    <source>
        <strain evidence="4">BUZ 2T</strain>
    </source>
</reference>
<evidence type="ECO:0000256" key="2">
    <source>
        <dbReference type="SAM" id="SignalP"/>
    </source>
</evidence>
<feature type="signal peptide" evidence="2">
    <location>
        <begin position="1"/>
        <end position="35"/>
    </location>
</feature>
<feature type="chain" id="PRO_5003630487" description="Alginate export domain-containing protein" evidence="2">
    <location>
        <begin position="36"/>
        <end position="507"/>
    </location>
</feature>
<protein>
    <recommendedName>
        <fullName evidence="5">Alginate export domain-containing protein</fullName>
    </recommendedName>
</protein>
<feature type="region of interest" description="Disordered" evidence="1">
    <location>
        <begin position="37"/>
        <end position="101"/>
    </location>
</feature>
<dbReference type="STRING" id="1166018.FAES_2979"/>
<evidence type="ECO:0000313" key="3">
    <source>
        <dbReference type="EMBL" id="CCH00988.1"/>
    </source>
</evidence>
<dbReference type="PATRIC" id="fig|1166018.3.peg.4749"/>
<accession>I0KA35</accession>
<sequence length="507" mass="55722">MAPLPAIAYRLTQRLMKKKSLTGFLLIAMALTASAQHQHHDGHTMQAKPAPPASSTVAPDTTKKRAATNHAMMDHSQMNHGGMHSQPGNGSKGDISFAPMGSMSHALSRNLPMNRNGSGTSWMPDRTPMYAYMKHSMSDNKWMYMLHYSVFLRHTNQNFTNPTGRGREARIDAPNWAMGMAQRTVGKRGLFTAKLMVSLDPLTVGNGGYPLLFQTGESFRGQPLVDRQHPHDLFSELSVSYSHAFSRDADAFVYVGYPGEPALGAPAFMHRISSFNNPDSPLSHHWIDATHITFGVATAGFRYKIAKLEVSSFTGREPDEFRYNFDRPRFDSYSYRVSVNPTAGLALQFSQGMIKSPELLHAGEDVSRTTASLLHSAQFGAGDRYITSSLIWGMNSHDGVNENAYLAETSLQLGRLALYGRYENVTKSIDELGLSATTAEAADHTLVNIDNLTLGTNWRLLRMANTDLAVGTQLTVGLPSATLRPLYGNAPLSGQLYLRLTPALLVN</sequence>
<dbReference type="AlphaFoldDB" id="I0KA35"/>
<evidence type="ECO:0000313" key="4">
    <source>
        <dbReference type="Proteomes" id="UP000011058"/>
    </source>
</evidence>
<organism evidence="3 4">
    <name type="scientific">Fibrella aestuarina BUZ 2</name>
    <dbReference type="NCBI Taxonomy" id="1166018"/>
    <lineage>
        <taxon>Bacteria</taxon>
        <taxon>Pseudomonadati</taxon>
        <taxon>Bacteroidota</taxon>
        <taxon>Cytophagia</taxon>
        <taxon>Cytophagales</taxon>
        <taxon>Spirosomataceae</taxon>
        <taxon>Fibrella</taxon>
    </lineage>
</organism>
<dbReference type="eggNOG" id="COG3667">
    <property type="taxonomic scope" value="Bacteria"/>
</dbReference>
<keyword evidence="4" id="KW-1185">Reference proteome</keyword>
<dbReference type="EMBL" id="HE796683">
    <property type="protein sequence ID" value="CCH00988.1"/>
    <property type="molecule type" value="Genomic_DNA"/>
</dbReference>
<gene>
    <name evidence="3" type="ORF">FAES_2979</name>
</gene>
<dbReference type="Proteomes" id="UP000011058">
    <property type="component" value="Chromosome"/>
</dbReference>
<keyword evidence="2" id="KW-0732">Signal</keyword>
<name>I0KA35_9BACT</name>
<evidence type="ECO:0008006" key="5">
    <source>
        <dbReference type="Google" id="ProtNLM"/>
    </source>
</evidence>
<evidence type="ECO:0000256" key="1">
    <source>
        <dbReference type="SAM" id="MobiDB-lite"/>
    </source>
</evidence>
<proteinExistence type="predicted"/>